<reference evidence="3" key="1">
    <citation type="journal article" date="2006" name="PLoS Biol.">
        <title>Macronuclear genome sequence of the ciliate Tetrahymena thermophila, a model eukaryote.</title>
        <authorList>
            <person name="Eisen J.A."/>
            <person name="Coyne R.S."/>
            <person name="Wu M."/>
            <person name="Wu D."/>
            <person name="Thiagarajan M."/>
            <person name="Wortman J.R."/>
            <person name="Badger J.H."/>
            <person name="Ren Q."/>
            <person name="Amedeo P."/>
            <person name="Jones K.M."/>
            <person name="Tallon L.J."/>
            <person name="Delcher A.L."/>
            <person name="Salzberg S.L."/>
            <person name="Silva J.C."/>
            <person name="Haas B.J."/>
            <person name="Majoros W.H."/>
            <person name="Farzad M."/>
            <person name="Carlton J.M."/>
            <person name="Smith R.K. Jr."/>
            <person name="Garg J."/>
            <person name="Pearlman R.E."/>
            <person name="Karrer K.M."/>
            <person name="Sun L."/>
            <person name="Manning G."/>
            <person name="Elde N.C."/>
            <person name="Turkewitz A.P."/>
            <person name="Asai D.J."/>
            <person name="Wilkes D.E."/>
            <person name="Wang Y."/>
            <person name="Cai H."/>
            <person name="Collins K."/>
            <person name="Stewart B.A."/>
            <person name="Lee S.R."/>
            <person name="Wilamowska K."/>
            <person name="Weinberg Z."/>
            <person name="Ruzzo W.L."/>
            <person name="Wloga D."/>
            <person name="Gaertig J."/>
            <person name="Frankel J."/>
            <person name="Tsao C.-C."/>
            <person name="Gorovsky M.A."/>
            <person name="Keeling P.J."/>
            <person name="Waller R.F."/>
            <person name="Patron N.J."/>
            <person name="Cherry J.M."/>
            <person name="Stover N.A."/>
            <person name="Krieger C.J."/>
            <person name="del Toro C."/>
            <person name="Ryder H.F."/>
            <person name="Williamson S.C."/>
            <person name="Barbeau R.A."/>
            <person name="Hamilton E.P."/>
            <person name="Orias E."/>
        </authorList>
    </citation>
    <scope>NUCLEOTIDE SEQUENCE [LARGE SCALE GENOMIC DNA]</scope>
    <source>
        <strain evidence="3">SB210</strain>
    </source>
</reference>
<protein>
    <recommendedName>
        <fullName evidence="4">PARP catalytic domain-containing protein</fullName>
    </recommendedName>
</protein>
<feature type="compositionally biased region" description="Basic and acidic residues" evidence="1">
    <location>
        <begin position="34"/>
        <end position="48"/>
    </location>
</feature>
<organism evidence="2 3">
    <name type="scientific">Tetrahymena thermophila (strain SB210)</name>
    <dbReference type="NCBI Taxonomy" id="312017"/>
    <lineage>
        <taxon>Eukaryota</taxon>
        <taxon>Sar</taxon>
        <taxon>Alveolata</taxon>
        <taxon>Ciliophora</taxon>
        <taxon>Intramacronucleata</taxon>
        <taxon>Oligohymenophorea</taxon>
        <taxon>Hymenostomatida</taxon>
        <taxon>Tetrahymenina</taxon>
        <taxon>Tetrahymenidae</taxon>
        <taxon>Tetrahymena</taxon>
    </lineage>
</organism>
<evidence type="ECO:0000313" key="2">
    <source>
        <dbReference type="EMBL" id="EAR87319.1"/>
    </source>
</evidence>
<dbReference type="RefSeq" id="XP_001007564.1">
    <property type="nucleotide sequence ID" value="XM_001007564.1"/>
</dbReference>
<dbReference type="OMA" id="DGWINSD"/>
<name>I7M0C6_TETTS</name>
<dbReference type="SUPFAM" id="SSF56399">
    <property type="entry name" value="ADP-ribosylation"/>
    <property type="match status" value="1"/>
</dbReference>
<dbReference type="HOGENOM" id="CLU_478609_0_0_1"/>
<dbReference type="PANTHER" id="PTHR36649">
    <property type="entry name" value="UBIQUITIN-LIKE DOMAIN-CONTAINING PROTEIN"/>
    <property type="match status" value="1"/>
</dbReference>
<gene>
    <name evidence="2" type="ORF">TTHERM_00058310</name>
</gene>
<feature type="compositionally biased region" description="Basic and acidic residues" evidence="1">
    <location>
        <begin position="7"/>
        <end position="25"/>
    </location>
</feature>
<evidence type="ECO:0008006" key="4">
    <source>
        <dbReference type="Google" id="ProtNLM"/>
    </source>
</evidence>
<feature type="compositionally biased region" description="Polar residues" evidence="1">
    <location>
        <begin position="49"/>
        <end position="58"/>
    </location>
</feature>
<dbReference type="EMBL" id="GG662853">
    <property type="protein sequence ID" value="EAR87319.1"/>
    <property type="molecule type" value="Genomic_DNA"/>
</dbReference>
<dbReference type="AlphaFoldDB" id="I7M0C6"/>
<evidence type="ECO:0000256" key="1">
    <source>
        <dbReference type="SAM" id="MobiDB-lite"/>
    </source>
</evidence>
<dbReference type="PANTHER" id="PTHR36649:SF28">
    <property type="entry name" value="UBIQUITIN-LIKE DOMAIN-CONTAINING PROTEIN"/>
    <property type="match status" value="1"/>
</dbReference>
<proteinExistence type="predicted"/>
<dbReference type="InParanoid" id="I7M0C6"/>
<keyword evidence="3" id="KW-1185">Reference proteome</keyword>
<dbReference type="KEGG" id="tet:TTHERM_00058310"/>
<feature type="region of interest" description="Disordered" evidence="1">
    <location>
        <begin position="1"/>
        <end position="58"/>
    </location>
</feature>
<dbReference type="OrthoDB" id="428577at2759"/>
<sequence length="570" mass="67433">MGCCKSSDNRTQEDFESKKPQKHSENLQNNKQYSEQEPKEKVSEKKTQADFSDQKFNNNESQNALALYNNDNEASNTRIMLYQNKNQQILAAQYSNQYQRIQYLQSTYKTNTFSDSQVELQQNQEDDSENNQDHNMSMLRISMIGHKSNSDNTKIVLYQKMIQLNFDKDKMQMILSQNISIGNINSQNIQYSQQFYQYRMYSYFKQKESKENALKTKQQAVSDQVERMMKEKIQKNRSSFDLCFQEIALLALKAYYQKQQTNLLFESPDRDNNILNNMDDDDDDSFSEEDEDYEDIQRHFTQIGFNLETYYQLNLNNNQIGWNCQQIKNNEKGFIDFLRQQILKKYKNLKEDDIIILSITDGKVVDFICPIQLENIQVGNQIFRQVTKKSIVKELKLKLKYFDHKYNQKWQTTNLKCYRGKINNNKQEYHLPFDYYGLGLRVLDKYPQDGWINSDTSDSTWIVLFHSTRPESLQPILENGFKEGQGQRYEKSLCRFGRGKVGKGVYFSDNIKNCEKFGSQISVCGKDYQLVFQCRVNPKTVKSPSDKQSYYVVNEPKDIRPYRILIKEKK</sequence>
<dbReference type="GeneID" id="7835096"/>
<dbReference type="Gene3D" id="3.90.228.10">
    <property type="match status" value="1"/>
</dbReference>
<dbReference type="Proteomes" id="UP000009168">
    <property type="component" value="Unassembled WGS sequence"/>
</dbReference>
<accession>I7M0C6</accession>
<evidence type="ECO:0000313" key="3">
    <source>
        <dbReference type="Proteomes" id="UP000009168"/>
    </source>
</evidence>